<name>A0A918EHY5_9PSEU</name>
<dbReference type="SUPFAM" id="SSF88713">
    <property type="entry name" value="Glycoside hydrolase/deacetylase"/>
    <property type="match status" value="1"/>
</dbReference>
<organism evidence="6 7">
    <name type="scientific">Saccharothrix coeruleofusca</name>
    <dbReference type="NCBI Taxonomy" id="33919"/>
    <lineage>
        <taxon>Bacteria</taxon>
        <taxon>Bacillati</taxon>
        <taxon>Actinomycetota</taxon>
        <taxon>Actinomycetes</taxon>
        <taxon>Pseudonocardiales</taxon>
        <taxon>Pseudonocardiaceae</taxon>
        <taxon>Saccharothrix</taxon>
    </lineage>
</organism>
<feature type="compositionally biased region" description="Low complexity" evidence="3">
    <location>
        <begin position="159"/>
        <end position="170"/>
    </location>
</feature>
<sequence length="270" mass="28307">MGNKVQQNPSLAKSQRDAGMWVGNHSWSHPHLTQLSAAEMSSELSRTQQALQQATGETPKLFRPPYGETNSTLKSIEAQLGLTEVLWNVDSQDWNGASTAQIVQAASTLQSGGVILMHDGYQTTLNAIPQIAANLKSRGLCAGMISPSTGRAVAPSDSPTTTPTTPTTPTGSCTATYRTSQQWGDRFNGEVTIQAGSTAISGWTATVTVTSPQKVSATWNGTPSWDSSGNVMTMKPSGNGNLAAGASTTFGFTVMANGQWAAPTVSCRTP</sequence>
<dbReference type="PANTHER" id="PTHR10587">
    <property type="entry name" value="GLYCOSYL TRANSFERASE-RELATED"/>
    <property type="match status" value="1"/>
</dbReference>
<dbReference type="PANTHER" id="PTHR10587:SF133">
    <property type="entry name" value="CHITIN DEACETYLASE 1-RELATED"/>
    <property type="match status" value="1"/>
</dbReference>
<reference evidence="6" key="2">
    <citation type="submission" date="2020-09" db="EMBL/GenBank/DDBJ databases">
        <authorList>
            <person name="Sun Q."/>
            <person name="Ohkuma M."/>
        </authorList>
    </citation>
    <scope>NUCLEOTIDE SEQUENCE</scope>
    <source>
        <strain evidence="6">JCM 3313</strain>
    </source>
</reference>
<dbReference type="EMBL" id="BMRG01000030">
    <property type="protein sequence ID" value="GGP86052.1"/>
    <property type="molecule type" value="Genomic_DNA"/>
</dbReference>
<dbReference type="InterPro" id="IPR008965">
    <property type="entry name" value="CBM2/CBM3_carb-bd_dom_sf"/>
</dbReference>
<evidence type="ECO:0000259" key="5">
    <source>
        <dbReference type="PROSITE" id="PS51677"/>
    </source>
</evidence>
<accession>A0A918EHY5</accession>
<dbReference type="Proteomes" id="UP000639606">
    <property type="component" value="Unassembled WGS sequence"/>
</dbReference>
<dbReference type="SMART" id="SM00637">
    <property type="entry name" value="CBD_II"/>
    <property type="match status" value="1"/>
</dbReference>
<dbReference type="InterPro" id="IPR050248">
    <property type="entry name" value="Polysacc_deacetylase_ArnD"/>
</dbReference>
<keyword evidence="7" id="KW-1185">Reference proteome</keyword>
<dbReference type="GO" id="GO:0030247">
    <property type="term" value="F:polysaccharide binding"/>
    <property type="evidence" value="ECO:0007669"/>
    <property type="project" value="UniProtKB-UniRule"/>
</dbReference>
<gene>
    <name evidence="6" type="ORF">GCM10010185_69690</name>
</gene>
<evidence type="ECO:0000256" key="2">
    <source>
        <dbReference type="ARBA" id="ARBA00022801"/>
    </source>
</evidence>
<feature type="domain" description="CBM2" evidence="4">
    <location>
        <begin position="166"/>
        <end position="270"/>
    </location>
</feature>
<comment type="caution">
    <text evidence="6">The sequence shown here is derived from an EMBL/GenBank/DDBJ whole genome shotgun (WGS) entry which is preliminary data.</text>
</comment>
<evidence type="ECO:0000259" key="4">
    <source>
        <dbReference type="PROSITE" id="PS51173"/>
    </source>
</evidence>
<dbReference type="InterPro" id="IPR001919">
    <property type="entry name" value="CBD2"/>
</dbReference>
<keyword evidence="1" id="KW-0479">Metal-binding</keyword>
<keyword evidence="2" id="KW-0378">Hydrolase</keyword>
<dbReference type="PROSITE" id="PS51173">
    <property type="entry name" value="CBM2"/>
    <property type="match status" value="1"/>
</dbReference>
<reference evidence="6" key="1">
    <citation type="journal article" date="2014" name="Int. J. Syst. Evol. Microbiol.">
        <title>Complete genome sequence of Corynebacterium casei LMG S-19264T (=DSM 44701T), isolated from a smear-ripened cheese.</title>
        <authorList>
            <consortium name="US DOE Joint Genome Institute (JGI-PGF)"/>
            <person name="Walter F."/>
            <person name="Albersmeier A."/>
            <person name="Kalinowski J."/>
            <person name="Ruckert C."/>
        </authorList>
    </citation>
    <scope>NUCLEOTIDE SEQUENCE</scope>
    <source>
        <strain evidence="6">JCM 3313</strain>
    </source>
</reference>
<dbReference type="GO" id="GO:0016810">
    <property type="term" value="F:hydrolase activity, acting on carbon-nitrogen (but not peptide) bonds"/>
    <property type="evidence" value="ECO:0007669"/>
    <property type="project" value="InterPro"/>
</dbReference>
<proteinExistence type="predicted"/>
<dbReference type="Gene3D" id="2.60.40.290">
    <property type="match status" value="1"/>
</dbReference>
<dbReference type="Gene3D" id="3.20.20.370">
    <property type="entry name" value="Glycoside hydrolase/deacetylase"/>
    <property type="match status" value="1"/>
</dbReference>
<dbReference type="PROSITE" id="PS51677">
    <property type="entry name" value="NODB"/>
    <property type="match status" value="1"/>
</dbReference>
<feature type="region of interest" description="Disordered" evidence="3">
    <location>
        <begin position="149"/>
        <end position="174"/>
    </location>
</feature>
<protein>
    <submittedName>
        <fullName evidence="6">Acetylxylan esterase</fullName>
    </submittedName>
</protein>
<evidence type="ECO:0000256" key="1">
    <source>
        <dbReference type="ARBA" id="ARBA00022723"/>
    </source>
</evidence>
<evidence type="ECO:0000256" key="3">
    <source>
        <dbReference type="SAM" id="MobiDB-lite"/>
    </source>
</evidence>
<dbReference type="AlphaFoldDB" id="A0A918EHY5"/>
<dbReference type="Pfam" id="PF00553">
    <property type="entry name" value="CBM_2"/>
    <property type="match status" value="1"/>
</dbReference>
<evidence type="ECO:0000313" key="6">
    <source>
        <dbReference type="EMBL" id="GGP86052.1"/>
    </source>
</evidence>
<dbReference type="GO" id="GO:0005975">
    <property type="term" value="P:carbohydrate metabolic process"/>
    <property type="evidence" value="ECO:0007669"/>
    <property type="project" value="InterPro"/>
</dbReference>
<feature type="domain" description="NodB homology" evidence="5">
    <location>
        <begin position="1"/>
        <end position="143"/>
    </location>
</feature>
<dbReference type="InterPro" id="IPR012291">
    <property type="entry name" value="CBM2_carb-bd_dom_sf"/>
</dbReference>
<dbReference type="GO" id="GO:0046872">
    <property type="term" value="F:metal ion binding"/>
    <property type="evidence" value="ECO:0007669"/>
    <property type="project" value="UniProtKB-KW"/>
</dbReference>
<dbReference type="GO" id="GO:0016020">
    <property type="term" value="C:membrane"/>
    <property type="evidence" value="ECO:0007669"/>
    <property type="project" value="TreeGrafter"/>
</dbReference>
<dbReference type="Pfam" id="PF01522">
    <property type="entry name" value="Polysacc_deac_1"/>
    <property type="match status" value="1"/>
</dbReference>
<dbReference type="GO" id="GO:0004553">
    <property type="term" value="F:hydrolase activity, hydrolyzing O-glycosyl compounds"/>
    <property type="evidence" value="ECO:0007669"/>
    <property type="project" value="InterPro"/>
</dbReference>
<dbReference type="InterPro" id="IPR011330">
    <property type="entry name" value="Glyco_hydro/deAcase_b/a-brl"/>
</dbReference>
<dbReference type="SUPFAM" id="SSF49384">
    <property type="entry name" value="Carbohydrate-binding domain"/>
    <property type="match status" value="1"/>
</dbReference>
<evidence type="ECO:0000313" key="7">
    <source>
        <dbReference type="Proteomes" id="UP000639606"/>
    </source>
</evidence>
<dbReference type="InterPro" id="IPR002509">
    <property type="entry name" value="NODB_dom"/>
</dbReference>